<comment type="similarity">
    <text evidence="2 7">Belongs to the DXO/Dom3Z family.</text>
</comment>
<evidence type="ECO:0000259" key="8">
    <source>
        <dbReference type="Pfam" id="PF08652"/>
    </source>
</evidence>
<dbReference type="GO" id="GO:0005634">
    <property type="term" value="C:nucleus"/>
    <property type="evidence" value="ECO:0007669"/>
    <property type="project" value="UniProtKB-SubCell"/>
</dbReference>
<evidence type="ECO:0000256" key="5">
    <source>
        <dbReference type="ARBA" id="ARBA00046211"/>
    </source>
</evidence>
<comment type="caution">
    <text evidence="9">The sequence shown here is derived from an EMBL/GenBank/DDBJ whole genome shotgun (WGS) entry which is preliminary data.</text>
</comment>
<dbReference type="GO" id="GO:0110155">
    <property type="term" value="P:NAD-cap decapping"/>
    <property type="evidence" value="ECO:0007669"/>
    <property type="project" value="TreeGrafter"/>
</dbReference>
<dbReference type="GO" id="GO:0005829">
    <property type="term" value="C:cytosol"/>
    <property type="evidence" value="ECO:0007669"/>
    <property type="project" value="TreeGrafter"/>
</dbReference>
<dbReference type="OrthoDB" id="5853397at2759"/>
<dbReference type="Proteomes" id="UP000557566">
    <property type="component" value="Unassembled WGS sequence"/>
</dbReference>
<dbReference type="GO" id="GO:0004518">
    <property type="term" value="F:nuclease activity"/>
    <property type="evidence" value="ECO:0007669"/>
    <property type="project" value="UniProtKB-KW"/>
</dbReference>
<comment type="catalytic activity">
    <reaction evidence="6">
        <text>a 5'-end NAD(+)-phospho-ribonucleoside in mRNA + H2O = a 5'-end phospho-ribonucleoside in mRNA + NAD(+) + H(+)</text>
        <dbReference type="Rhea" id="RHEA:60880"/>
        <dbReference type="Rhea" id="RHEA-COMP:15692"/>
        <dbReference type="Rhea" id="RHEA-COMP:15698"/>
        <dbReference type="ChEBI" id="CHEBI:15377"/>
        <dbReference type="ChEBI" id="CHEBI:15378"/>
        <dbReference type="ChEBI" id="CHEBI:57540"/>
        <dbReference type="ChEBI" id="CHEBI:138282"/>
        <dbReference type="ChEBI" id="CHEBI:144029"/>
    </reaction>
    <physiologicalReaction direction="left-to-right" evidence="6">
        <dbReference type="Rhea" id="RHEA:60881"/>
    </physiologicalReaction>
</comment>
<organism evidence="9 10">
    <name type="scientific">Ophiocordyceps sinensis</name>
    <dbReference type="NCBI Taxonomy" id="72228"/>
    <lineage>
        <taxon>Eukaryota</taxon>
        <taxon>Fungi</taxon>
        <taxon>Dikarya</taxon>
        <taxon>Ascomycota</taxon>
        <taxon>Pezizomycotina</taxon>
        <taxon>Sordariomycetes</taxon>
        <taxon>Hypocreomycetidae</taxon>
        <taxon>Hypocreales</taxon>
        <taxon>Ophiocordycipitaceae</taxon>
        <taxon>Ophiocordyceps</taxon>
    </lineage>
</organism>
<comment type="cofactor">
    <cofactor evidence="1 7">
        <name>a divalent metal cation</name>
        <dbReference type="ChEBI" id="CHEBI:60240"/>
    </cofactor>
</comment>
<dbReference type="PANTHER" id="PTHR12395:SF9">
    <property type="entry name" value="DECAPPING AND EXORIBONUCLEASE PROTEIN"/>
    <property type="match status" value="1"/>
</dbReference>
<keyword evidence="7" id="KW-0540">Nuclease</keyword>
<accession>A0A8H4V9H1</accession>
<comment type="function">
    <text evidence="5">Decapping enzyme for NAD-capped RNAs: specifically hydrolyzes the nicotinamide adenine dinucleotide (NAD) cap from a subset of RNAs by removing the entire NAD moiety from the 5'-end of an NAD-capped RNA. The NAD-cap is present at the 5'-end of some RNAs and snoRNAs. In contrast to the canonical 5'-end N7 methylguanosine (m7G) cap, the NAD cap promotes mRNA decay. Also acts as a non-canonical decapping enzyme that removes the entire cap structure of m7G capped or incompletely capped RNAs. Has decapping activity toward incomplete 5'-end m7G cap mRNAs such as unmethylated 5'-end-capped RNA (cap0), while it has no activity toward 2'-O-ribose methylated m7G cap (cap1). Also possesses RNA 5'-pyrophosphohydrolase activity by hydrolyzing the 5'-end triphosphate to release pyrophosphates. Stimulates exoribonuclease activity of Rat1, allowing it to degrade RNAs with stable secondary structure more effectively.</text>
</comment>
<dbReference type="GO" id="GO:0046872">
    <property type="term" value="F:metal ion binding"/>
    <property type="evidence" value="ECO:0007669"/>
    <property type="project" value="UniProtKB-KW"/>
</dbReference>
<dbReference type="EMBL" id="JAAVMX010000001">
    <property type="protein sequence ID" value="KAF4512898.1"/>
    <property type="molecule type" value="Genomic_DNA"/>
</dbReference>
<keyword evidence="10" id="KW-1185">Reference proteome</keyword>
<dbReference type="Pfam" id="PF08652">
    <property type="entry name" value="RAI1"/>
    <property type="match status" value="1"/>
</dbReference>
<comment type="catalytic activity">
    <reaction evidence="4">
        <text>a 5'-end triphospho-ribonucleoside in mRNA + H2O = a 5'-end phospho-ribonucleoside in mRNA + diphosphate + H(+)</text>
        <dbReference type="Rhea" id="RHEA:78683"/>
        <dbReference type="Rhea" id="RHEA-COMP:15692"/>
        <dbReference type="Rhea" id="RHEA-COMP:17164"/>
        <dbReference type="ChEBI" id="CHEBI:15377"/>
        <dbReference type="ChEBI" id="CHEBI:15378"/>
        <dbReference type="ChEBI" id="CHEBI:33019"/>
        <dbReference type="ChEBI" id="CHEBI:138282"/>
        <dbReference type="ChEBI" id="CHEBI:167618"/>
    </reaction>
    <physiologicalReaction direction="left-to-right" evidence="4">
        <dbReference type="Rhea" id="RHEA:78684"/>
    </physiologicalReaction>
</comment>
<dbReference type="GO" id="GO:0000956">
    <property type="term" value="P:nuclear-transcribed mRNA catabolic process"/>
    <property type="evidence" value="ECO:0007669"/>
    <property type="project" value="TreeGrafter"/>
</dbReference>
<gene>
    <name evidence="9" type="ORF">G6O67_000228</name>
</gene>
<evidence type="ECO:0000256" key="6">
    <source>
        <dbReference type="ARBA" id="ARBA00048124"/>
    </source>
</evidence>
<dbReference type="GO" id="GO:0034353">
    <property type="term" value="F:mRNA 5'-diphosphatase activity"/>
    <property type="evidence" value="ECO:0007669"/>
    <property type="project" value="TreeGrafter"/>
</dbReference>
<comment type="subcellular location">
    <subcellularLocation>
        <location evidence="7">Nucleus</location>
    </subcellularLocation>
</comment>
<dbReference type="InterPro" id="IPR013961">
    <property type="entry name" value="RAI1"/>
</dbReference>
<keyword evidence="7" id="KW-0694">RNA-binding</keyword>
<dbReference type="GO" id="GO:0000166">
    <property type="term" value="F:nucleotide binding"/>
    <property type="evidence" value="ECO:0007669"/>
    <property type="project" value="UniProtKB-KW"/>
</dbReference>
<comment type="catalytic activity">
    <reaction evidence="3">
        <text>a 5'-end (N(7)-methyl 5'-triphosphoguanosine)-ribonucleoside-ribonucleotide in mRNA + H2O = a (N(7)-methyl 5'-triphosphoguanosine)-nucleoside + a 5'-end phospho-ribonucleoside in mRNA + H(+)</text>
        <dbReference type="Rhea" id="RHEA:66928"/>
        <dbReference type="Rhea" id="RHEA-COMP:15692"/>
        <dbReference type="Rhea" id="RHEA-COMP:17313"/>
        <dbReference type="ChEBI" id="CHEBI:15377"/>
        <dbReference type="ChEBI" id="CHEBI:15378"/>
        <dbReference type="ChEBI" id="CHEBI:138282"/>
        <dbReference type="ChEBI" id="CHEBI:172876"/>
        <dbReference type="ChEBI" id="CHEBI:172877"/>
    </reaction>
    <physiologicalReaction direction="left-to-right" evidence="3">
        <dbReference type="Rhea" id="RHEA:66929"/>
    </physiologicalReaction>
</comment>
<dbReference type="PANTHER" id="PTHR12395">
    <property type="entry name" value="DOM-3 RELATED"/>
    <property type="match status" value="1"/>
</dbReference>
<dbReference type="GO" id="GO:0003723">
    <property type="term" value="F:RNA binding"/>
    <property type="evidence" value="ECO:0007669"/>
    <property type="project" value="UniProtKB-KW"/>
</dbReference>
<feature type="domain" description="RAI1-like" evidence="8">
    <location>
        <begin position="21"/>
        <end position="360"/>
    </location>
</feature>
<evidence type="ECO:0000313" key="9">
    <source>
        <dbReference type="EMBL" id="KAF4512898.1"/>
    </source>
</evidence>
<protein>
    <recommendedName>
        <fullName evidence="7">Decapping nuclease</fullName>
        <ecNumber evidence="7">3.6.1.-</ecNumber>
    </recommendedName>
</protein>
<keyword evidence="7" id="KW-0479">Metal-binding</keyword>
<keyword evidence="7" id="KW-0539">Nucleus</keyword>
<dbReference type="AlphaFoldDB" id="A0A8H4V9H1"/>
<evidence type="ECO:0000256" key="3">
    <source>
        <dbReference type="ARBA" id="ARBA00044676"/>
    </source>
</evidence>
<evidence type="ECO:0000256" key="4">
    <source>
        <dbReference type="ARBA" id="ARBA00044692"/>
    </source>
</evidence>
<evidence type="ECO:0000256" key="7">
    <source>
        <dbReference type="RuleBase" id="RU367113"/>
    </source>
</evidence>
<reference evidence="9 10" key="1">
    <citation type="journal article" date="2020" name="Genome Biol. Evol.">
        <title>A new high-quality draft genome assembly of the Chinese cordyceps Ophiocordyceps sinensis.</title>
        <authorList>
            <person name="Shu R."/>
            <person name="Zhang J."/>
            <person name="Meng Q."/>
            <person name="Zhang H."/>
            <person name="Zhou G."/>
            <person name="Li M."/>
            <person name="Wu P."/>
            <person name="Zhao Y."/>
            <person name="Chen C."/>
            <person name="Qin Q."/>
        </authorList>
    </citation>
    <scope>NUCLEOTIDE SEQUENCE [LARGE SCALE GENOMIC DNA]</scope>
    <source>
        <strain evidence="9 10">IOZ07</strain>
    </source>
</reference>
<name>A0A8H4V9H1_9HYPO</name>
<keyword evidence="7" id="KW-0378">Hydrolase</keyword>
<proteinExistence type="inferred from homology"/>
<evidence type="ECO:0000256" key="2">
    <source>
        <dbReference type="ARBA" id="ARBA00006562"/>
    </source>
</evidence>
<keyword evidence="7" id="KW-0547">Nucleotide-binding</keyword>
<sequence>MAANFSIQPIGRFAGPSHPVKRPKEFACFSYDKNHEFRLDDSSLKWYYTPRMGADLSKGFDKFQKCDDSRDEHLDSLLRAIMAHEQQTGTKIDANFVTWRGMMTKILAAVFEQNDGFEMNATLYQGCIFIEENHAYKMAMRRSETQRHRRGGPPPEVMQFWGYKFETLSTMPATWDETPRNFLEGRENHVVNNNEQYCSIVRTGIDKAILCLGGEVDAIWDSKPQEQGAPTNWVELKTSAEIRSQWDMDAFHRKLMKYWIQSFLLGVPKIIVGFRTADGILVGIQEIETHRIPETVNSRANARWNADMCVNFASAFLEWLSNTITDEGVWRITRRQHSPVIELSRVEATGHGNILLEEFKNWRIKLALGPEPEGSKTPARDGQEA</sequence>
<evidence type="ECO:0000313" key="10">
    <source>
        <dbReference type="Proteomes" id="UP000557566"/>
    </source>
</evidence>
<dbReference type="EC" id="3.6.1.-" evidence="7"/>
<evidence type="ECO:0000256" key="1">
    <source>
        <dbReference type="ARBA" id="ARBA00001968"/>
    </source>
</evidence>
<dbReference type="InterPro" id="IPR039039">
    <property type="entry name" value="RAI1-like_fam"/>
</dbReference>